<comment type="caution">
    <text evidence="4">The sequence shown here is derived from an EMBL/GenBank/DDBJ whole genome shotgun (WGS) entry which is preliminary data.</text>
</comment>
<evidence type="ECO:0000256" key="1">
    <source>
        <dbReference type="PROSITE-ProRule" id="PRU10141"/>
    </source>
</evidence>
<keyword evidence="1" id="KW-0547">Nucleotide-binding</keyword>
<keyword evidence="3" id="KW-1133">Transmembrane helix</keyword>
<dbReference type="PROSITE" id="PS00107">
    <property type="entry name" value="PROTEIN_KINASE_ATP"/>
    <property type="match status" value="1"/>
</dbReference>
<dbReference type="AlphaFoldDB" id="A0A8S9I999"/>
<gene>
    <name evidence="4" type="ORF">F2Q68_00028267</name>
</gene>
<accession>A0A8S9I999</accession>
<evidence type="ECO:0000313" key="4">
    <source>
        <dbReference type="EMBL" id="KAF2566055.1"/>
    </source>
</evidence>
<evidence type="ECO:0000256" key="3">
    <source>
        <dbReference type="SAM" id="Phobius"/>
    </source>
</evidence>
<protein>
    <recommendedName>
        <fullName evidence="6">Protein kinase domain-containing protein</fullName>
    </recommendedName>
</protein>
<dbReference type="PANTHER" id="PTHR34459">
    <property type="entry name" value="OS01G0264500 PROTEIN"/>
    <property type="match status" value="1"/>
</dbReference>
<name>A0A8S9I999_BRACR</name>
<feature type="transmembrane region" description="Helical" evidence="3">
    <location>
        <begin position="169"/>
        <end position="195"/>
    </location>
</feature>
<dbReference type="GO" id="GO:0005524">
    <property type="term" value="F:ATP binding"/>
    <property type="evidence" value="ECO:0007669"/>
    <property type="project" value="UniProtKB-UniRule"/>
</dbReference>
<dbReference type="Proteomes" id="UP000712281">
    <property type="component" value="Unassembled WGS sequence"/>
</dbReference>
<feature type="region of interest" description="Disordered" evidence="2">
    <location>
        <begin position="1"/>
        <end position="52"/>
    </location>
</feature>
<keyword evidence="3" id="KW-0472">Membrane</keyword>
<dbReference type="Gene3D" id="3.30.200.20">
    <property type="entry name" value="Phosphorylase Kinase, domain 1"/>
    <property type="match status" value="1"/>
</dbReference>
<dbReference type="InterPro" id="IPR011009">
    <property type="entry name" value="Kinase-like_dom_sf"/>
</dbReference>
<evidence type="ECO:0000313" key="5">
    <source>
        <dbReference type="Proteomes" id="UP000712281"/>
    </source>
</evidence>
<feature type="binding site" evidence="1">
    <location>
        <position position="102"/>
    </location>
    <ligand>
        <name>ATP</name>
        <dbReference type="ChEBI" id="CHEBI:30616"/>
    </ligand>
</feature>
<dbReference type="EMBL" id="QGKW02001911">
    <property type="protein sequence ID" value="KAF2566055.1"/>
    <property type="molecule type" value="Genomic_DNA"/>
</dbReference>
<evidence type="ECO:0008006" key="6">
    <source>
        <dbReference type="Google" id="ProtNLM"/>
    </source>
</evidence>
<reference evidence="4" key="1">
    <citation type="submission" date="2019-12" db="EMBL/GenBank/DDBJ databases">
        <title>Genome sequencing and annotation of Brassica cretica.</title>
        <authorList>
            <person name="Studholme D.J."/>
            <person name="Sarris P.F."/>
        </authorList>
    </citation>
    <scope>NUCLEOTIDE SEQUENCE</scope>
    <source>
        <strain evidence="4">PFS-001/15</strain>
        <tissue evidence="4">Leaf</tissue>
    </source>
</reference>
<evidence type="ECO:0000256" key="2">
    <source>
        <dbReference type="SAM" id="MobiDB-lite"/>
    </source>
</evidence>
<keyword evidence="1" id="KW-0067">ATP-binding</keyword>
<sequence>MFCCGGADEEPAGPPANQYNSAPPNKAGNPNFGGGNRGEPRNTNAPRSGGPAKVLPIEIPAVALDELNRMTSNFGNKALIGEGSYGRVFQGKYNGDDVAIKKLDASSSEEPDSDFTSQVHIKYHKTDDPSAQTSIMYAGSGIGGLLSAVHAFNTGIPDLQNRFPGSKRLSFLVGVPLLLGYSGVGAAFGGNMIFFGDLLHFVPKSPELFDLVTIFDQLTVTSYYASSSASHYGISMLTRHIEEYYLSRTLKE</sequence>
<proteinExistence type="predicted"/>
<keyword evidence="3" id="KW-0812">Transmembrane</keyword>
<dbReference type="InterPro" id="IPR017441">
    <property type="entry name" value="Protein_kinase_ATP_BS"/>
</dbReference>
<organism evidence="4 5">
    <name type="scientific">Brassica cretica</name>
    <name type="common">Mustard</name>
    <dbReference type="NCBI Taxonomy" id="69181"/>
    <lineage>
        <taxon>Eukaryota</taxon>
        <taxon>Viridiplantae</taxon>
        <taxon>Streptophyta</taxon>
        <taxon>Embryophyta</taxon>
        <taxon>Tracheophyta</taxon>
        <taxon>Spermatophyta</taxon>
        <taxon>Magnoliopsida</taxon>
        <taxon>eudicotyledons</taxon>
        <taxon>Gunneridae</taxon>
        <taxon>Pentapetalae</taxon>
        <taxon>rosids</taxon>
        <taxon>malvids</taxon>
        <taxon>Brassicales</taxon>
        <taxon>Brassicaceae</taxon>
        <taxon>Brassiceae</taxon>
        <taxon>Brassica</taxon>
    </lineage>
</organism>
<dbReference type="PANTHER" id="PTHR34459:SF2">
    <property type="entry name" value="TRANSMEMBRANE PROTEIN"/>
    <property type="match status" value="1"/>
</dbReference>
<dbReference type="SUPFAM" id="SSF56112">
    <property type="entry name" value="Protein kinase-like (PK-like)"/>
    <property type="match status" value="1"/>
</dbReference>